<gene>
    <name evidence="3" type="ORF">CLOSAC_13820</name>
</gene>
<dbReference type="EMBL" id="LZYZ01000002">
    <property type="protein sequence ID" value="OOM14502.1"/>
    <property type="molecule type" value="Genomic_DNA"/>
</dbReference>
<accession>A0A1S8NDP8</accession>
<dbReference type="Proteomes" id="UP000191154">
    <property type="component" value="Unassembled WGS sequence"/>
</dbReference>
<dbReference type="RefSeq" id="WP_077864758.1">
    <property type="nucleotide sequence ID" value="NZ_LZYZ01000002.1"/>
</dbReference>
<dbReference type="GO" id="GO:0050135">
    <property type="term" value="F:NADP+ nucleosidase activity"/>
    <property type="evidence" value="ECO:0007669"/>
    <property type="project" value="InterPro"/>
</dbReference>
<dbReference type="InterPro" id="IPR006034">
    <property type="entry name" value="Asparaginase/glutaminase-like"/>
</dbReference>
<dbReference type="PIRSF" id="PIRSF001220">
    <property type="entry name" value="L-ASNase_gatD"/>
    <property type="match status" value="1"/>
</dbReference>
<evidence type="ECO:0000313" key="3">
    <source>
        <dbReference type="EMBL" id="OOM14502.1"/>
    </source>
</evidence>
<dbReference type="InterPro" id="IPR038461">
    <property type="entry name" value="Schlafen_AlbA_2_dom_sf"/>
</dbReference>
<feature type="domain" description="Schlafen AlbA-2" evidence="1">
    <location>
        <begin position="24"/>
        <end position="109"/>
    </location>
</feature>
<proteinExistence type="predicted"/>
<comment type="caution">
    <text evidence="3">The sequence shown here is derived from an EMBL/GenBank/DDBJ whole genome shotgun (WGS) entry which is preliminary data.</text>
</comment>
<dbReference type="AlphaFoldDB" id="A0A1S8NDP8"/>
<dbReference type="InterPro" id="IPR007421">
    <property type="entry name" value="Schlafen_AlbA_2_dom"/>
</dbReference>
<organism evidence="3 4">
    <name type="scientific">Clostridium saccharobutylicum</name>
    <dbReference type="NCBI Taxonomy" id="169679"/>
    <lineage>
        <taxon>Bacteria</taxon>
        <taxon>Bacillati</taxon>
        <taxon>Bacillota</taxon>
        <taxon>Clostridia</taxon>
        <taxon>Eubacteriales</taxon>
        <taxon>Clostridiaceae</taxon>
        <taxon>Clostridium</taxon>
    </lineage>
</organism>
<dbReference type="InterPro" id="IPR019302">
    <property type="entry name" value="CAP12/PCTIR_TIR_dom"/>
</dbReference>
<dbReference type="Gene3D" id="3.30.950.30">
    <property type="entry name" value="Schlafen, AAA domain"/>
    <property type="match status" value="1"/>
</dbReference>
<evidence type="ECO:0000313" key="4">
    <source>
        <dbReference type="Proteomes" id="UP000191154"/>
    </source>
</evidence>
<name>A0A1S8NDP8_CLOSA</name>
<feature type="domain" description="CD-NTase-associated protein 12/Pycsar effector protein TIR" evidence="2">
    <location>
        <begin position="136"/>
        <end position="253"/>
    </location>
</feature>
<protein>
    <submittedName>
        <fullName evidence="3">Putative nucleotide-binding protein containing TIR-like domain protein</fullName>
    </submittedName>
</protein>
<reference evidence="3 4" key="1">
    <citation type="submission" date="2016-05" db="EMBL/GenBank/DDBJ databases">
        <title>Microbial solvent formation.</title>
        <authorList>
            <person name="Poehlein A."/>
            <person name="Montoya Solano J.D."/>
            <person name="Flitsch S."/>
            <person name="Krabben P."/>
            <person name="Duerre P."/>
            <person name="Daniel R."/>
        </authorList>
    </citation>
    <scope>NUCLEOTIDE SEQUENCE [LARGE SCALE GENOMIC DNA]</scope>
    <source>
        <strain evidence="3 4">L1-8</strain>
    </source>
</reference>
<dbReference type="Pfam" id="PF04326">
    <property type="entry name" value="SLFN_AlbA_2"/>
    <property type="match status" value="1"/>
</dbReference>
<evidence type="ECO:0000259" key="2">
    <source>
        <dbReference type="Pfam" id="PF10137"/>
    </source>
</evidence>
<evidence type="ECO:0000259" key="1">
    <source>
        <dbReference type="Pfam" id="PF04326"/>
    </source>
</evidence>
<sequence>MIDVKEIKRILENRDSANILCREFELKPKNIAMYIASMANTMEGYIVIGAIKEQKSYKLINISRTFNFNGVIEAAKKQFLIQPEIEYKLLNIERKNVFVIKVYKSYKEIFCDNKLYMIENNEVVKVEGERIMDKTKVFIVHGHDNEAKQETARFIEKLGLQAIILHEQANKGQTIIEKIEENSNVGFAVVLYTPCDEGRAKNQPELKDRARQNVIFEHGYLIGKIGRKNVCALVKGDVEKPNDISGVVYINMDSHGAWKMDLFKEMKESGYSIDASKFL</sequence>
<dbReference type="Pfam" id="PF10137">
    <property type="entry name" value="CAP12-PCTIR_TIR"/>
    <property type="match status" value="1"/>
</dbReference>
<dbReference type="PIRSF" id="PIRSF500176">
    <property type="entry name" value="L_ASNase"/>
    <property type="match status" value="1"/>
</dbReference>